<gene>
    <name evidence="10" type="ORF">KC01_LOCUS37191</name>
</gene>
<dbReference type="Proteomes" id="UP001497482">
    <property type="component" value="Chromosome 7"/>
</dbReference>
<evidence type="ECO:0000256" key="8">
    <source>
        <dbReference type="SAM" id="MobiDB-lite"/>
    </source>
</evidence>
<reference evidence="10 11" key="1">
    <citation type="submission" date="2024-04" db="EMBL/GenBank/DDBJ databases">
        <authorList>
            <person name="Waldvogel A.-M."/>
            <person name="Schoenle A."/>
        </authorList>
    </citation>
    <scope>NUCLEOTIDE SEQUENCE [LARGE SCALE GENOMIC DNA]</scope>
</reference>
<accession>A0AAV2MBA5</accession>
<keyword evidence="3" id="KW-0964">Secreted</keyword>
<keyword evidence="4" id="KW-0929">Antimicrobial</keyword>
<evidence type="ECO:0000256" key="2">
    <source>
        <dbReference type="ARBA" id="ARBA00008022"/>
    </source>
</evidence>
<evidence type="ECO:0000256" key="7">
    <source>
        <dbReference type="ARBA" id="ARBA00023157"/>
    </source>
</evidence>
<evidence type="ECO:0000256" key="1">
    <source>
        <dbReference type="ARBA" id="ARBA00004613"/>
    </source>
</evidence>
<feature type="signal peptide" evidence="9">
    <location>
        <begin position="1"/>
        <end position="24"/>
    </location>
</feature>
<evidence type="ECO:0000256" key="4">
    <source>
        <dbReference type="ARBA" id="ARBA00022529"/>
    </source>
</evidence>
<feature type="chain" id="PRO_5043359975" description="Hepcidin" evidence="9">
    <location>
        <begin position="25"/>
        <end position="90"/>
    </location>
</feature>
<dbReference type="InterPro" id="IPR010500">
    <property type="entry name" value="Hepcidin"/>
</dbReference>
<evidence type="ECO:0000313" key="11">
    <source>
        <dbReference type="Proteomes" id="UP001497482"/>
    </source>
</evidence>
<evidence type="ECO:0008006" key="12">
    <source>
        <dbReference type="Google" id="ProtNLM"/>
    </source>
</evidence>
<sequence>MKTLSVAAAVAVLVAFVWIQESCGQAPAQTAHMEEQDQDTAAELGAEEGPEELMASPYYKSREKRGFKCKICCGCCAPGVCGVCCRKRFG</sequence>
<keyword evidence="9" id="KW-0732">Signal</keyword>
<name>A0AAV2MBA5_KNICA</name>
<feature type="region of interest" description="Disordered" evidence="8">
    <location>
        <begin position="28"/>
        <end position="49"/>
    </location>
</feature>
<evidence type="ECO:0000256" key="3">
    <source>
        <dbReference type="ARBA" id="ARBA00022525"/>
    </source>
</evidence>
<dbReference type="GO" id="GO:0005576">
    <property type="term" value="C:extracellular region"/>
    <property type="evidence" value="ECO:0007669"/>
    <property type="project" value="UniProtKB-SubCell"/>
</dbReference>
<evidence type="ECO:0000256" key="5">
    <source>
        <dbReference type="ARBA" id="ARBA00022702"/>
    </source>
</evidence>
<comment type="subcellular location">
    <subcellularLocation>
        <location evidence="1">Secreted</location>
    </subcellularLocation>
</comment>
<feature type="compositionally biased region" description="Acidic residues" evidence="8">
    <location>
        <begin position="36"/>
        <end position="49"/>
    </location>
</feature>
<keyword evidence="7" id="KW-1015">Disulfide bond</keyword>
<keyword evidence="6" id="KW-0044">Antibiotic</keyword>
<dbReference type="AlphaFoldDB" id="A0AAV2MBA5"/>
<proteinExistence type="inferred from homology"/>
<dbReference type="GO" id="GO:0005179">
    <property type="term" value="F:hormone activity"/>
    <property type="evidence" value="ECO:0007669"/>
    <property type="project" value="UniProtKB-KW"/>
</dbReference>
<keyword evidence="5" id="KW-0372">Hormone</keyword>
<dbReference type="GO" id="GO:0042742">
    <property type="term" value="P:defense response to bacterium"/>
    <property type="evidence" value="ECO:0007669"/>
    <property type="project" value="UniProtKB-KW"/>
</dbReference>
<evidence type="ECO:0000256" key="6">
    <source>
        <dbReference type="ARBA" id="ARBA00023022"/>
    </source>
</evidence>
<evidence type="ECO:0000313" key="10">
    <source>
        <dbReference type="EMBL" id="CAL1610612.1"/>
    </source>
</evidence>
<evidence type="ECO:0000256" key="9">
    <source>
        <dbReference type="SAM" id="SignalP"/>
    </source>
</evidence>
<keyword evidence="11" id="KW-1185">Reference proteome</keyword>
<comment type="similarity">
    <text evidence="2">Belongs to the hepcidin family.</text>
</comment>
<protein>
    <recommendedName>
        <fullName evidence="12">Hepcidin</fullName>
    </recommendedName>
</protein>
<dbReference type="EMBL" id="OZ035829">
    <property type="protein sequence ID" value="CAL1610612.1"/>
    <property type="molecule type" value="Genomic_DNA"/>
</dbReference>
<organism evidence="10 11">
    <name type="scientific">Knipowitschia caucasica</name>
    <name type="common">Caucasian dwarf goby</name>
    <name type="synonym">Pomatoschistus caucasicus</name>
    <dbReference type="NCBI Taxonomy" id="637954"/>
    <lineage>
        <taxon>Eukaryota</taxon>
        <taxon>Metazoa</taxon>
        <taxon>Chordata</taxon>
        <taxon>Craniata</taxon>
        <taxon>Vertebrata</taxon>
        <taxon>Euteleostomi</taxon>
        <taxon>Actinopterygii</taxon>
        <taxon>Neopterygii</taxon>
        <taxon>Teleostei</taxon>
        <taxon>Neoteleostei</taxon>
        <taxon>Acanthomorphata</taxon>
        <taxon>Gobiaria</taxon>
        <taxon>Gobiiformes</taxon>
        <taxon>Gobioidei</taxon>
        <taxon>Gobiidae</taxon>
        <taxon>Gobiinae</taxon>
        <taxon>Knipowitschia</taxon>
    </lineage>
</organism>
<dbReference type="Pfam" id="PF06446">
    <property type="entry name" value="Hepcidin"/>
    <property type="match status" value="1"/>
</dbReference>
<dbReference type="GO" id="GO:0006879">
    <property type="term" value="P:intracellular iron ion homeostasis"/>
    <property type="evidence" value="ECO:0007669"/>
    <property type="project" value="InterPro"/>
</dbReference>